<dbReference type="CDD" id="cd00146">
    <property type="entry name" value="PKD"/>
    <property type="match status" value="1"/>
</dbReference>
<dbReference type="NCBIfam" id="TIGR04131">
    <property type="entry name" value="Bac_Flav_CTERM"/>
    <property type="match status" value="1"/>
</dbReference>
<reference evidence="3" key="1">
    <citation type="submission" date="2020-11" db="EMBL/GenBank/DDBJ databases">
        <title>Bacterial whole genome sequence for Panacibacter sp. DH6.</title>
        <authorList>
            <person name="Le V."/>
            <person name="Ko S."/>
            <person name="Ahn C.-Y."/>
            <person name="Oh H.-M."/>
        </authorList>
    </citation>
    <scope>NUCLEOTIDE SEQUENCE</scope>
    <source>
        <strain evidence="3">DH6</strain>
    </source>
</reference>
<dbReference type="Gene3D" id="2.60.40.10">
    <property type="entry name" value="Immunoglobulins"/>
    <property type="match status" value="2"/>
</dbReference>
<gene>
    <name evidence="3" type="ORF">I5907_14340</name>
</gene>
<organism evidence="3 4">
    <name type="scientific">Panacibacter microcysteis</name>
    <dbReference type="NCBI Taxonomy" id="2793269"/>
    <lineage>
        <taxon>Bacteria</taxon>
        <taxon>Pseudomonadati</taxon>
        <taxon>Bacteroidota</taxon>
        <taxon>Chitinophagia</taxon>
        <taxon>Chitinophagales</taxon>
        <taxon>Chitinophagaceae</taxon>
        <taxon>Panacibacter</taxon>
    </lineage>
</organism>
<dbReference type="EMBL" id="JADWYR010000002">
    <property type="protein sequence ID" value="MBG9377419.1"/>
    <property type="molecule type" value="Genomic_DNA"/>
</dbReference>
<feature type="domain" description="PKD" evidence="2">
    <location>
        <begin position="445"/>
        <end position="484"/>
    </location>
</feature>
<keyword evidence="4" id="KW-1185">Reference proteome</keyword>
<feature type="signal peptide" evidence="1">
    <location>
        <begin position="1"/>
        <end position="24"/>
    </location>
</feature>
<dbReference type="AlphaFoldDB" id="A0A931E943"/>
<accession>A0A931E943</accession>
<name>A0A931E943_9BACT</name>
<dbReference type="InterPro" id="IPR013783">
    <property type="entry name" value="Ig-like_fold"/>
</dbReference>
<keyword evidence="1" id="KW-0732">Signal</keyword>
<evidence type="ECO:0000256" key="1">
    <source>
        <dbReference type="SAM" id="SignalP"/>
    </source>
</evidence>
<dbReference type="Pfam" id="PF13585">
    <property type="entry name" value="CHU_C"/>
    <property type="match status" value="1"/>
</dbReference>
<feature type="chain" id="PRO_5037612301" evidence="1">
    <location>
        <begin position="25"/>
        <end position="676"/>
    </location>
</feature>
<evidence type="ECO:0000313" key="4">
    <source>
        <dbReference type="Proteomes" id="UP000628448"/>
    </source>
</evidence>
<comment type="caution">
    <text evidence="3">The sequence shown here is derived from an EMBL/GenBank/DDBJ whole genome shotgun (WGS) entry which is preliminary data.</text>
</comment>
<evidence type="ECO:0000313" key="3">
    <source>
        <dbReference type="EMBL" id="MBG9377419.1"/>
    </source>
</evidence>
<proteinExistence type="predicted"/>
<sequence>MPFKKFTYLLLLLTVLLAGKDAFAQTCTTLGQNPSTAFPVCGTNTFSQSIVPNCGGRTVPAAERCSADQGLLQDLNPFWYKFTCFASGTLGFLIEPEIITDDYDWQLFDVTGRDPDDVYSDASLIVASNWSGNTGNTGASGTSNGVNNCAGPAYPTFSAMPAILEGHQYLLLISHFNLYSPGDKGYNLLFAGGTANITDPVEPDLSRATSSCDGSEIRLKLNKKMKCASVATDGSDFKVNIPGVNVKSAFAVGCSESFDFDSLVVTLDRPLTAGVYKLAVQVGADANTILDNCDRGLLAGDEISFEVFKIAPIPIGDLTPVQCAHGQLQFTFLKNIRCSSIAANGSDFVITGPHPVQIASAEGECINGLSRLINVKLAAPIVLDGTYTIALRKGTDGNTAIDECGEEVLEGDQSFTVKDTVSAGFTYNVVENCGSDVLSLFNNGGASITSWSWLFDNTFTSNLQNPVRTYTTFGSTTVKLTVTNGFCTDSSEQVIALPQDELDARFSGPSVYCPNEIAVFKDTSVGNVIAWSWNFGNGRVSNLRVPPAQTYYTTQREVLVPVQLIVQSNRNCYDTAVQYVKVAGNCHIAVPTAFTPNADGKNDYLYPLNAYKATNLTFSVYNKYGQRIFLTRDWTQKWDGSYNGQAQPTGTYVWMLQYKDANGADVFYKGTTVLIR</sequence>
<evidence type="ECO:0000259" key="2">
    <source>
        <dbReference type="PROSITE" id="PS50093"/>
    </source>
</evidence>
<dbReference type="InterPro" id="IPR000601">
    <property type="entry name" value="PKD_dom"/>
</dbReference>
<protein>
    <submittedName>
        <fullName evidence="3">Gliding motility-associated C-terminal domain-containing protein</fullName>
    </submittedName>
</protein>
<dbReference type="Proteomes" id="UP000628448">
    <property type="component" value="Unassembled WGS sequence"/>
</dbReference>
<dbReference type="InterPro" id="IPR035986">
    <property type="entry name" value="PKD_dom_sf"/>
</dbReference>
<dbReference type="PROSITE" id="PS50093">
    <property type="entry name" value="PKD"/>
    <property type="match status" value="1"/>
</dbReference>
<dbReference type="SUPFAM" id="SSF49299">
    <property type="entry name" value="PKD domain"/>
    <property type="match status" value="2"/>
</dbReference>
<dbReference type="RefSeq" id="WP_196991503.1">
    <property type="nucleotide sequence ID" value="NZ_JADWYR010000002.1"/>
</dbReference>
<dbReference type="InterPro" id="IPR026341">
    <property type="entry name" value="T9SS_type_B"/>
</dbReference>